<evidence type="ECO:0000256" key="2">
    <source>
        <dbReference type="ARBA" id="ARBA00009142"/>
    </source>
</evidence>
<feature type="transmembrane region" description="Helical" evidence="8">
    <location>
        <begin position="70"/>
        <end position="91"/>
    </location>
</feature>
<organism evidence="9">
    <name type="scientific">Caldithrix abyssi</name>
    <dbReference type="NCBI Taxonomy" id="187145"/>
    <lineage>
        <taxon>Bacteria</taxon>
        <taxon>Pseudomonadati</taxon>
        <taxon>Calditrichota</taxon>
        <taxon>Calditrichia</taxon>
        <taxon>Calditrichales</taxon>
        <taxon>Calditrichaceae</taxon>
        <taxon>Caldithrix</taxon>
    </lineage>
</organism>
<evidence type="ECO:0000256" key="1">
    <source>
        <dbReference type="ARBA" id="ARBA00004651"/>
    </source>
</evidence>
<keyword evidence="3" id="KW-0813">Transport</keyword>
<dbReference type="GO" id="GO:0005886">
    <property type="term" value="C:plasma membrane"/>
    <property type="evidence" value="ECO:0007669"/>
    <property type="project" value="UniProtKB-SubCell"/>
</dbReference>
<feature type="transmembrane region" description="Helical" evidence="8">
    <location>
        <begin position="126"/>
        <end position="150"/>
    </location>
</feature>
<dbReference type="PANTHER" id="PTHR30269">
    <property type="entry name" value="TRANSMEMBRANE PROTEIN YFCA"/>
    <property type="match status" value="1"/>
</dbReference>
<dbReference type="AlphaFoldDB" id="A0A7V4U4P6"/>
<evidence type="ECO:0000256" key="3">
    <source>
        <dbReference type="ARBA" id="ARBA00022448"/>
    </source>
</evidence>
<accession>A0A7V4U4P6</accession>
<keyword evidence="4 8" id="KW-1003">Cell membrane</keyword>
<evidence type="ECO:0000256" key="8">
    <source>
        <dbReference type="RuleBase" id="RU363041"/>
    </source>
</evidence>
<dbReference type="EMBL" id="DRQG01000153">
    <property type="protein sequence ID" value="HGY57342.1"/>
    <property type="molecule type" value="Genomic_DNA"/>
</dbReference>
<feature type="transmembrane region" description="Helical" evidence="8">
    <location>
        <begin position="12"/>
        <end position="36"/>
    </location>
</feature>
<keyword evidence="5 8" id="KW-0812">Transmembrane</keyword>
<comment type="caution">
    <text evidence="9">The sequence shown here is derived from an EMBL/GenBank/DDBJ whole genome shotgun (WGS) entry which is preliminary data.</text>
</comment>
<sequence length="238" mass="25478">MDMNHLLIAEGIVCVGAILQSGIGFGLGPFAVPLLVMIDPRLVPGPLLFDALILTLLMSRREFYALDKTVLKWTIVGRILGSGLAAVALVFVPRHHLKLFFGVLVLAAVFISLLKFKANYSGKRLLAAGTLSGFMGTAVSIGGPPLALVFQHRDGPQIRATLSAIFSIGGTVALFSLFLIGKFGLTELHLALLLLPGLLLGFFLSRYITPIVDKGLMRPLLLTMSAAAAGILIWPFLF</sequence>
<evidence type="ECO:0000256" key="7">
    <source>
        <dbReference type="ARBA" id="ARBA00023136"/>
    </source>
</evidence>
<comment type="subcellular location">
    <subcellularLocation>
        <location evidence="1 8">Cell membrane</location>
        <topology evidence="1 8">Multi-pass membrane protein</topology>
    </subcellularLocation>
</comment>
<feature type="transmembrane region" description="Helical" evidence="8">
    <location>
        <begin position="220"/>
        <end position="237"/>
    </location>
</feature>
<keyword evidence="7 8" id="KW-0472">Membrane</keyword>
<evidence type="ECO:0000256" key="6">
    <source>
        <dbReference type="ARBA" id="ARBA00022989"/>
    </source>
</evidence>
<evidence type="ECO:0000313" key="9">
    <source>
        <dbReference type="EMBL" id="HGY57342.1"/>
    </source>
</evidence>
<feature type="transmembrane region" description="Helical" evidence="8">
    <location>
        <begin position="188"/>
        <end position="208"/>
    </location>
</feature>
<evidence type="ECO:0000256" key="5">
    <source>
        <dbReference type="ARBA" id="ARBA00022692"/>
    </source>
</evidence>
<feature type="transmembrane region" description="Helical" evidence="8">
    <location>
        <begin position="97"/>
        <end position="114"/>
    </location>
</feature>
<name>A0A7V4U4P6_CALAY</name>
<proteinExistence type="inferred from homology"/>
<keyword evidence="6 8" id="KW-1133">Transmembrane helix</keyword>
<dbReference type="Proteomes" id="UP000885779">
    <property type="component" value="Unassembled WGS sequence"/>
</dbReference>
<evidence type="ECO:0000256" key="4">
    <source>
        <dbReference type="ARBA" id="ARBA00022475"/>
    </source>
</evidence>
<dbReference type="InterPro" id="IPR002781">
    <property type="entry name" value="TM_pro_TauE-like"/>
</dbReference>
<protein>
    <recommendedName>
        <fullName evidence="8">Probable membrane transporter protein</fullName>
    </recommendedName>
</protein>
<dbReference type="InterPro" id="IPR052017">
    <property type="entry name" value="TSUP"/>
</dbReference>
<reference evidence="9" key="1">
    <citation type="journal article" date="2020" name="mSystems">
        <title>Genome- and Community-Level Interaction Insights into Carbon Utilization and Element Cycling Functions of Hydrothermarchaeota in Hydrothermal Sediment.</title>
        <authorList>
            <person name="Zhou Z."/>
            <person name="Liu Y."/>
            <person name="Xu W."/>
            <person name="Pan J."/>
            <person name="Luo Z.H."/>
            <person name="Li M."/>
        </authorList>
    </citation>
    <scope>NUCLEOTIDE SEQUENCE [LARGE SCALE GENOMIC DNA]</scope>
    <source>
        <strain evidence="9">HyVt-577</strain>
    </source>
</reference>
<comment type="similarity">
    <text evidence="2 8">Belongs to the 4-toluene sulfonate uptake permease (TSUP) (TC 2.A.102) family.</text>
</comment>
<dbReference type="PANTHER" id="PTHR30269:SF37">
    <property type="entry name" value="MEMBRANE TRANSPORTER PROTEIN"/>
    <property type="match status" value="1"/>
</dbReference>
<feature type="transmembrane region" description="Helical" evidence="8">
    <location>
        <begin position="162"/>
        <end position="181"/>
    </location>
</feature>
<dbReference type="Pfam" id="PF01925">
    <property type="entry name" value="TauE"/>
    <property type="match status" value="1"/>
</dbReference>
<gene>
    <name evidence="9" type="ORF">ENK44_16660</name>
</gene>